<keyword evidence="9" id="KW-1185">Reference proteome</keyword>
<dbReference type="GO" id="GO:0005524">
    <property type="term" value="F:ATP binding"/>
    <property type="evidence" value="ECO:0007669"/>
    <property type="project" value="InterPro"/>
</dbReference>
<dbReference type="GO" id="GO:0009378">
    <property type="term" value="F:four-way junction helicase activity"/>
    <property type="evidence" value="ECO:0007669"/>
    <property type="project" value="TreeGrafter"/>
</dbReference>
<keyword evidence="3" id="KW-0413">Isomerase</keyword>
<dbReference type="AlphaFoldDB" id="A0A180GCX0"/>
<organism evidence="7">
    <name type="scientific">Puccinia triticina (isolate 1-1 / race 1 (BBBD))</name>
    <name type="common">Brown leaf rust fungus</name>
    <dbReference type="NCBI Taxonomy" id="630390"/>
    <lineage>
        <taxon>Eukaryota</taxon>
        <taxon>Fungi</taxon>
        <taxon>Dikarya</taxon>
        <taxon>Basidiomycota</taxon>
        <taxon>Pucciniomycotina</taxon>
        <taxon>Pucciniomycetes</taxon>
        <taxon>Pucciniales</taxon>
        <taxon>Pucciniaceae</taxon>
        <taxon>Puccinia</taxon>
    </lineage>
</organism>
<feature type="domain" description="DEAD/DEAH-box helicase" evidence="6">
    <location>
        <begin position="47"/>
        <end position="118"/>
    </location>
</feature>
<reference evidence="8" key="4">
    <citation type="submission" date="2025-05" db="UniProtKB">
        <authorList>
            <consortium name="EnsemblFungi"/>
        </authorList>
    </citation>
    <scope>IDENTIFICATION</scope>
    <source>
        <strain evidence="8">isolate 1-1 / race 1 (BBBD)</strain>
    </source>
</reference>
<evidence type="ECO:0000313" key="9">
    <source>
        <dbReference type="Proteomes" id="UP000005240"/>
    </source>
</evidence>
<dbReference type="GO" id="GO:0005694">
    <property type="term" value="C:chromosome"/>
    <property type="evidence" value="ECO:0007669"/>
    <property type="project" value="TreeGrafter"/>
</dbReference>
<dbReference type="InterPro" id="IPR027417">
    <property type="entry name" value="P-loop_NTPase"/>
</dbReference>
<accession>A0A180GCX0</accession>
<protein>
    <recommendedName>
        <fullName evidence="5">DNA 3'-5' helicase</fullName>
        <ecNumber evidence="5">5.6.2.4</ecNumber>
    </recommendedName>
</protein>
<dbReference type="Gene3D" id="3.40.50.300">
    <property type="entry name" value="P-loop containing nucleotide triphosphate hydrolases"/>
    <property type="match status" value="1"/>
</dbReference>
<evidence type="ECO:0000256" key="1">
    <source>
        <dbReference type="ARBA" id="ARBA00005446"/>
    </source>
</evidence>
<reference evidence="7" key="1">
    <citation type="submission" date="2009-11" db="EMBL/GenBank/DDBJ databases">
        <authorList>
            <consortium name="The Broad Institute Genome Sequencing Platform"/>
            <person name="Ward D."/>
            <person name="Feldgarden M."/>
            <person name="Earl A."/>
            <person name="Young S.K."/>
            <person name="Zeng Q."/>
            <person name="Koehrsen M."/>
            <person name="Alvarado L."/>
            <person name="Berlin A."/>
            <person name="Bochicchio J."/>
            <person name="Borenstein D."/>
            <person name="Chapman S.B."/>
            <person name="Chen Z."/>
            <person name="Engels R."/>
            <person name="Freedman E."/>
            <person name="Gellesch M."/>
            <person name="Goldberg J."/>
            <person name="Griggs A."/>
            <person name="Gujja S."/>
            <person name="Heilman E."/>
            <person name="Heiman D."/>
            <person name="Hepburn T."/>
            <person name="Howarth C."/>
            <person name="Jen D."/>
            <person name="Larson L."/>
            <person name="Lewis B."/>
            <person name="Mehta T."/>
            <person name="Park D."/>
            <person name="Pearson M."/>
            <person name="Roberts A."/>
            <person name="Saif S."/>
            <person name="Shea T."/>
            <person name="Shenoy N."/>
            <person name="Sisk P."/>
            <person name="Stolte C."/>
            <person name="Sykes S."/>
            <person name="Thomson T."/>
            <person name="Walk T."/>
            <person name="White J."/>
            <person name="Yandava C."/>
            <person name="Izard J."/>
            <person name="Baranova O.V."/>
            <person name="Blanton J.M."/>
            <person name="Tanner A.C."/>
            <person name="Dewhirst F.E."/>
            <person name="Haas B."/>
            <person name="Nusbaum C."/>
            <person name="Birren B."/>
        </authorList>
    </citation>
    <scope>NUCLEOTIDE SEQUENCE [LARGE SCALE GENOMIC DNA]</scope>
    <source>
        <strain evidence="7">1-1 BBBD Race 1</strain>
    </source>
</reference>
<dbReference type="PANTHER" id="PTHR13710">
    <property type="entry name" value="DNA HELICASE RECQ FAMILY MEMBER"/>
    <property type="match status" value="1"/>
</dbReference>
<evidence type="ECO:0000313" key="7">
    <source>
        <dbReference type="EMBL" id="OAV90298.1"/>
    </source>
</evidence>
<dbReference type="Pfam" id="PF00270">
    <property type="entry name" value="DEAD"/>
    <property type="match status" value="1"/>
</dbReference>
<comment type="similarity">
    <text evidence="1">Belongs to the helicase family. RecQ subfamily.</text>
</comment>
<proteinExistence type="inferred from homology"/>
<dbReference type="EC" id="5.6.2.4" evidence="5"/>
<dbReference type="GO" id="GO:0043138">
    <property type="term" value="F:3'-5' DNA helicase activity"/>
    <property type="evidence" value="ECO:0007669"/>
    <property type="project" value="UniProtKB-EC"/>
</dbReference>
<sequence>MEVLQKIPAKPKANKLPEALAQMTNNLLSEHITAQSIQLYHDQPKDLQVKAVSSLVRGKHTFVRAGTGFGKTRMSEMFFGLFKKKVVVLVLNPLDSLGDDQVREKKLLNITAINLNKMTLNYDTVTKIKKGAFSFVYLQPAALLLCQQ</sequence>
<dbReference type="VEuPathDB" id="FungiDB:PTTG_28395"/>
<evidence type="ECO:0000259" key="6">
    <source>
        <dbReference type="Pfam" id="PF00270"/>
    </source>
</evidence>
<evidence type="ECO:0000256" key="4">
    <source>
        <dbReference type="ARBA" id="ARBA00034617"/>
    </source>
</evidence>
<reference evidence="8 9" key="3">
    <citation type="journal article" date="2017" name="G3 (Bethesda)">
        <title>Comparative analysis highlights variable genome content of wheat rusts and divergence of the mating loci.</title>
        <authorList>
            <person name="Cuomo C.A."/>
            <person name="Bakkeren G."/>
            <person name="Khalil H.B."/>
            <person name="Panwar V."/>
            <person name="Joly D."/>
            <person name="Linning R."/>
            <person name="Sakthikumar S."/>
            <person name="Song X."/>
            <person name="Adiconis X."/>
            <person name="Fan L."/>
            <person name="Goldberg J.M."/>
            <person name="Levin J.Z."/>
            <person name="Young S."/>
            <person name="Zeng Q."/>
            <person name="Anikster Y."/>
            <person name="Bruce M."/>
            <person name="Wang M."/>
            <person name="Yin C."/>
            <person name="McCallum B."/>
            <person name="Szabo L.J."/>
            <person name="Hulbert S."/>
            <person name="Chen X."/>
            <person name="Fellers J.P."/>
        </authorList>
    </citation>
    <scope>NUCLEOTIDE SEQUENCE</scope>
    <source>
        <strain evidence="8">isolate 1-1 / race 1 (BBBD)</strain>
        <strain evidence="9">Isolate 1-1 / race 1 (BBBD)</strain>
    </source>
</reference>
<evidence type="ECO:0000256" key="5">
    <source>
        <dbReference type="ARBA" id="ARBA00034808"/>
    </source>
</evidence>
<dbReference type="EnsemblFungi" id="PTTG_28395-t43_1">
    <property type="protein sequence ID" value="PTTG_28395-t43_1-p1"/>
    <property type="gene ID" value="PTTG_28395"/>
</dbReference>
<reference evidence="7" key="2">
    <citation type="submission" date="2016-05" db="EMBL/GenBank/DDBJ databases">
        <title>Comparative analysis highlights variable genome content of wheat rusts and divergence of the mating loci.</title>
        <authorList>
            <person name="Cuomo C.A."/>
            <person name="Bakkeren G."/>
            <person name="Szabo L."/>
            <person name="Khalil H."/>
            <person name="Joly D."/>
            <person name="Goldberg J."/>
            <person name="Young S."/>
            <person name="Zeng Q."/>
            <person name="Fellers J."/>
        </authorList>
    </citation>
    <scope>NUCLEOTIDE SEQUENCE [LARGE SCALE GENOMIC DNA]</scope>
    <source>
        <strain evidence="7">1-1 BBBD Race 1</strain>
    </source>
</reference>
<dbReference type="SUPFAM" id="SSF52540">
    <property type="entry name" value="P-loop containing nucleoside triphosphate hydrolases"/>
    <property type="match status" value="1"/>
</dbReference>
<evidence type="ECO:0000256" key="3">
    <source>
        <dbReference type="ARBA" id="ARBA00023235"/>
    </source>
</evidence>
<dbReference type="STRING" id="630390.A0A180GCX0"/>
<name>A0A180GCX0_PUCT1</name>
<dbReference type="InterPro" id="IPR011545">
    <property type="entry name" value="DEAD/DEAH_box_helicase_dom"/>
</dbReference>
<dbReference type="OrthoDB" id="2505066at2759"/>
<dbReference type="PANTHER" id="PTHR13710:SF105">
    <property type="entry name" value="ATP-DEPENDENT DNA HELICASE Q1"/>
    <property type="match status" value="1"/>
</dbReference>
<evidence type="ECO:0000256" key="2">
    <source>
        <dbReference type="ARBA" id="ARBA00023125"/>
    </source>
</evidence>
<dbReference type="GO" id="GO:0005737">
    <property type="term" value="C:cytoplasm"/>
    <property type="evidence" value="ECO:0007669"/>
    <property type="project" value="TreeGrafter"/>
</dbReference>
<dbReference type="GO" id="GO:0003677">
    <property type="term" value="F:DNA binding"/>
    <property type="evidence" value="ECO:0007669"/>
    <property type="project" value="UniProtKB-KW"/>
</dbReference>
<comment type="catalytic activity">
    <reaction evidence="4">
        <text>Couples ATP hydrolysis with the unwinding of duplex DNA by translocating in the 3'-5' direction.</text>
        <dbReference type="EC" id="5.6.2.4"/>
    </reaction>
</comment>
<keyword evidence="2" id="KW-0238">DNA-binding</keyword>
<evidence type="ECO:0000313" key="8">
    <source>
        <dbReference type="EnsemblFungi" id="PTTG_28395-t43_1-p1"/>
    </source>
</evidence>
<gene>
    <name evidence="7" type="ORF">PTTG_28395</name>
</gene>
<dbReference type="EMBL" id="ADAS02000105">
    <property type="protein sequence ID" value="OAV90298.1"/>
    <property type="molecule type" value="Genomic_DNA"/>
</dbReference>
<dbReference type="Proteomes" id="UP000005240">
    <property type="component" value="Unassembled WGS sequence"/>
</dbReference>
<dbReference type="GO" id="GO:0000724">
    <property type="term" value="P:double-strand break repair via homologous recombination"/>
    <property type="evidence" value="ECO:0007669"/>
    <property type="project" value="TreeGrafter"/>
</dbReference>